<keyword evidence="9 11" id="KW-0472">Membrane</keyword>
<dbReference type="InterPro" id="IPR035908">
    <property type="entry name" value="F0_ATP_A_sf"/>
</dbReference>
<feature type="transmembrane region" description="Helical" evidence="11">
    <location>
        <begin position="140"/>
        <end position="159"/>
    </location>
</feature>
<evidence type="ECO:0000256" key="4">
    <source>
        <dbReference type="ARBA" id="ARBA00022547"/>
    </source>
</evidence>
<keyword evidence="3 11" id="KW-0813">Transport</keyword>
<name>A0A172ZLU6_9BACL</name>
<gene>
    <name evidence="11" type="primary">atpB</name>
    <name evidence="13" type="ORF">AR543_22680</name>
</gene>
<dbReference type="PROSITE" id="PS00449">
    <property type="entry name" value="ATPASE_A"/>
    <property type="match status" value="1"/>
</dbReference>
<dbReference type="AlphaFoldDB" id="A0A172ZLU6"/>
<dbReference type="PANTHER" id="PTHR42823:SF3">
    <property type="entry name" value="ATP SYNTHASE SUBUNIT A, CHLOROPLASTIC"/>
    <property type="match status" value="1"/>
</dbReference>
<evidence type="ECO:0000256" key="2">
    <source>
        <dbReference type="ARBA" id="ARBA00006810"/>
    </source>
</evidence>
<dbReference type="InterPro" id="IPR023011">
    <property type="entry name" value="ATP_synth_F0_asu_AS"/>
</dbReference>
<dbReference type="KEGG" id="pbv:AR543_22680"/>
<keyword evidence="10 11" id="KW-0066">ATP synthesis</keyword>
<dbReference type="PRINTS" id="PR00123">
    <property type="entry name" value="ATPASEA"/>
</dbReference>
<dbReference type="GO" id="GO:0046933">
    <property type="term" value="F:proton-transporting ATP synthase activity, rotational mechanism"/>
    <property type="evidence" value="ECO:0007669"/>
    <property type="project" value="UniProtKB-UniRule"/>
</dbReference>
<reference evidence="13 14" key="2">
    <citation type="journal article" date="2016" name="Int. J. Syst. Evol. Microbiol.">
        <title>Paenibacillus bovis sp. nov., isolated from raw yak (Bos grunniens) milk.</title>
        <authorList>
            <person name="Gao C."/>
            <person name="Han J."/>
            <person name="Liu Z."/>
            <person name="Xu X."/>
            <person name="Hang F."/>
            <person name="Wu Z."/>
        </authorList>
    </citation>
    <scope>NUCLEOTIDE SEQUENCE [LARGE SCALE GENOMIC DNA]</scope>
    <source>
        <strain evidence="13 14">BD3526</strain>
    </source>
</reference>
<feature type="transmembrane region" description="Helical" evidence="11">
    <location>
        <begin position="74"/>
        <end position="99"/>
    </location>
</feature>
<dbReference type="RefSeq" id="WP_060536554.1">
    <property type="nucleotide sequence ID" value="NZ_CP013023.1"/>
</dbReference>
<dbReference type="GO" id="GO:0042777">
    <property type="term" value="P:proton motive force-driven plasma membrane ATP synthesis"/>
    <property type="evidence" value="ECO:0007669"/>
    <property type="project" value="TreeGrafter"/>
</dbReference>
<dbReference type="InterPro" id="IPR045082">
    <property type="entry name" value="ATP_syn_F0_a_bact/chloroplast"/>
</dbReference>
<evidence type="ECO:0000313" key="14">
    <source>
        <dbReference type="Proteomes" id="UP000078148"/>
    </source>
</evidence>
<evidence type="ECO:0000256" key="10">
    <source>
        <dbReference type="ARBA" id="ARBA00023310"/>
    </source>
</evidence>
<feature type="transmembrane region" description="Helical" evidence="11">
    <location>
        <begin position="6"/>
        <end position="32"/>
    </location>
</feature>
<keyword evidence="4 11" id="KW-0138">CF(0)</keyword>
<protein>
    <recommendedName>
        <fullName evidence="11 12">ATP synthase subunit a</fullName>
    </recommendedName>
    <alternativeName>
        <fullName evidence="11">ATP synthase F0 sector subunit a</fullName>
    </alternativeName>
    <alternativeName>
        <fullName evidence="11">F-ATPase subunit 6</fullName>
    </alternativeName>
</protein>
<feature type="transmembrane region" description="Helical" evidence="11">
    <location>
        <begin position="233"/>
        <end position="253"/>
    </location>
</feature>
<evidence type="ECO:0000256" key="9">
    <source>
        <dbReference type="ARBA" id="ARBA00023136"/>
    </source>
</evidence>
<dbReference type="CDD" id="cd00310">
    <property type="entry name" value="ATP-synt_Fo_a_6"/>
    <property type="match status" value="1"/>
</dbReference>
<evidence type="ECO:0000256" key="6">
    <source>
        <dbReference type="ARBA" id="ARBA00022781"/>
    </source>
</evidence>
<feature type="transmembrane region" description="Helical" evidence="11">
    <location>
        <begin position="196"/>
        <end position="221"/>
    </location>
</feature>
<dbReference type="HAMAP" id="MF_01393">
    <property type="entry name" value="ATP_synth_a_bact"/>
    <property type="match status" value="1"/>
</dbReference>
<dbReference type="SUPFAM" id="SSF81336">
    <property type="entry name" value="F1F0 ATP synthase subunit A"/>
    <property type="match status" value="1"/>
</dbReference>
<sequence>MHESPIINVGFDIDLSVVIMLIVTCAIVFILAKMSIRNLSVENPSKLQNFMEWVVDFVQGLITSTMDYKKGRPFLSLGITLIMFIFVGNMLGLPFGLVFDYTNAASATFFGHPLTPVVEGLANGSHGVEIAWWKSPTADAAAAMGLALIVFVLVHYLGIVRNPKHYFAHYFKPFFFFFPINVIEQLSKLLTHGMRLFGNIFAGEVLIAVLLKMSAVWYGAIASVIGLVVWQGFSIFVGTIQAFVFTILAMVYISQSLETDEDH</sequence>
<comment type="function">
    <text evidence="11 12">Key component of the proton channel; it plays a direct role in the translocation of protons across the membrane.</text>
</comment>
<keyword evidence="8 11" id="KW-0406">Ion transport</keyword>
<dbReference type="NCBIfam" id="TIGR01131">
    <property type="entry name" value="ATP_synt_6_or_A"/>
    <property type="match status" value="1"/>
</dbReference>
<evidence type="ECO:0000256" key="8">
    <source>
        <dbReference type="ARBA" id="ARBA00023065"/>
    </source>
</evidence>
<keyword evidence="11" id="KW-1003">Cell membrane</keyword>
<comment type="similarity">
    <text evidence="2 11 12">Belongs to the ATPase A chain family.</text>
</comment>
<organism evidence="13 14">
    <name type="scientific">Paenibacillus bovis</name>
    <dbReference type="NCBI Taxonomy" id="1616788"/>
    <lineage>
        <taxon>Bacteria</taxon>
        <taxon>Bacillati</taxon>
        <taxon>Bacillota</taxon>
        <taxon>Bacilli</taxon>
        <taxon>Bacillales</taxon>
        <taxon>Paenibacillaceae</taxon>
        <taxon>Paenibacillus</taxon>
    </lineage>
</organism>
<dbReference type="GO" id="GO:0005886">
    <property type="term" value="C:plasma membrane"/>
    <property type="evidence" value="ECO:0007669"/>
    <property type="project" value="UniProtKB-SubCell"/>
</dbReference>
<keyword evidence="6 11" id="KW-0375">Hydrogen ion transport</keyword>
<evidence type="ECO:0000256" key="12">
    <source>
        <dbReference type="RuleBase" id="RU000483"/>
    </source>
</evidence>
<evidence type="ECO:0000256" key="3">
    <source>
        <dbReference type="ARBA" id="ARBA00022448"/>
    </source>
</evidence>
<dbReference type="InterPro" id="IPR000568">
    <property type="entry name" value="ATP_synth_F0_asu"/>
</dbReference>
<keyword evidence="14" id="KW-1185">Reference proteome</keyword>
<reference evidence="14" key="1">
    <citation type="submission" date="2015-10" db="EMBL/GenBank/DDBJ databases">
        <title>Genome of Paenibacillus bovis sp. nov.</title>
        <authorList>
            <person name="Wu Z."/>
            <person name="Gao C."/>
            <person name="Liu Z."/>
            <person name="Zheng H."/>
        </authorList>
    </citation>
    <scope>NUCLEOTIDE SEQUENCE [LARGE SCALE GENOMIC DNA]</scope>
    <source>
        <strain evidence="14">BD3526</strain>
    </source>
</reference>
<keyword evidence="7 11" id="KW-1133">Transmembrane helix</keyword>
<evidence type="ECO:0000313" key="13">
    <source>
        <dbReference type="EMBL" id="ANF98523.1"/>
    </source>
</evidence>
<dbReference type="GO" id="GO:0045259">
    <property type="term" value="C:proton-transporting ATP synthase complex"/>
    <property type="evidence" value="ECO:0007669"/>
    <property type="project" value="UniProtKB-KW"/>
</dbReference>
<comment type="subcellular location">
    <subcellularLocation>
        <location evidence="11 12">Cell membrane</location>
        <topology evidence="11 12">Multi-pass membrane protein</topology>
    </subcellularLocation>
    <subcellularLocation>
        <location evidence="1">Membrane</location>
        <topology evidence="1">Multi-pass membrane protein</topology>
    </subcellularLocation>
</comment>
<proteinExistence type="inferred from homology"/>
<keyword evidence="5 11" id="KW-0812">Transmembrane</keyword>
<dbReference type="STRING" id="1616788.AR543_22680"/>
<dbReference type="OrthoDB" id="9789241at2"/>
<evidence type="ECO:0000256" key="1">
    <source>
        <dbReference type="ARBA" id="ARBA00004141"/>
    </source>
</evidence>
<evidence type="ECO:0000256" key="11">
    <source>
        <dbReference type="HAMAP-Rule" id="MF_01393"/>
    </source>
</evidence>
<dbReference type="Proteomes" id="UP000078148">
    <property type="component" value="Chromosome"/>
</dbReference>
<accession>A0A172ZLU6</accession>
<evidence type="ECO:0000256" key="5">
    <source>
        <dbReference type="ARBA" id="ARBA00022692"/>
    </source>
</evidence>
<dbReference type="EMBL" id="CP013023">
    <property type="protein sequence ID" value="ANF98523.1"/>
    <property type="molecule type" value="Genomic_DNA"/>
</dbReference>
<dbReference type="PANTHER" id="PTHR42823">
    <property type="entry name" value="ATP SYNTHASE SUBUNIT A, CHLOROPLASTIC"/>
    <property type="match status" value="1"/>
</dbReference>
<dbReference type="Gene3D" id="1.20.120.220">
    <property type="entry name" value="ATP synthase, F0 complex, subunit A"/>
    <property type="match status" value="1"/>
</dbReference>
<evidence type="ECO:0000256" key="7">
    <source>
        <dbReference type="ARBA" id="ARBA00022989"/>
    </source>
</evidence>
<dbReference type="Pfam" id="PF00119">
    <property type="entry name" value="ATP-synt_A"/>
    <property type="match status" value="1"/>
</dbReference>